<dbReference type="Proteomes" id="UP000316253">
    <property type="component" value="Unassembled WGS sequence"/>
</dbReference>
<feature type="compositionally biased region" description="Polar residues" evidence="1">
    <location>
        <begin position="121"/>
        <end position="136"/>
    </location>
</feature>
<dbReference type="EMBL" id="VMFD01000042">
    <property type="protein sequence ID" value="TSC65450.1"/>
    <property type="molecule type" value="Genomic_DNA"/>
</dbReference>
<sequence length="172" mass="17477">MAIIERLKLLGWKKLSLITGGVLISLFGVAAAAHISQNGLTPKRNFVTYSSPVPTATLSSSPTPSPSASQTPAPVISSSPKATQTRSPSPQATVTLAASPSTSPTSTPSPSPSPSPSSSTVANGCTNNANPSFSNQLIDPSLVTNILPPPNIAKPSEHLKTHSYVDTAAPGV</sequence>
<feature type="compositionally biased region" description="Polar residues" evidence="1">
    <location>
        <begin position="76"/>
        <end position="98"/>
    </location>
</feature>
<proteinExistence type="predicted"/>
<organism evidence="2 3">
    <name type="scientific">Candidatus Berkelbacteria bacterium Gr01-1014_85</name>
    <dbReference type="NCBI Taxonomy" id="2017150"/>
    <lineage>
        <taxon>Bacteria</taxon>
        <taxon>Candidatus Berkelbacteria</taxon>
    </lineage>
</organism>
<comment type="caution">
    <text evidence="2">The sequence shown here is derived from an EMBL/GenBank/DDBJ whole genome shotgun (WGS) entry which is preliminary data.</text>
</comment>
<accession>A0A554JAY5</accession>
<reference evidence="2 3" key="1">
    <citation type="submission" date="2017-08" db="EMBL/GenBank/DDBJ databases">
        <title>Mechanisms for carbon and nitrogen cycling indicate functional differentiation within the Candidate Phyla Radiation.</title>
        <authorList>
            <person name="Danczak R.E."/>
            <person name="Johnston M.D."/>
            <person name="Kenah C."/>
            <person name="Slattery M."/>
            <person name="Wrighton K.C."/>
            <person name="Wilkins M.J."/>
        </authorList>
    </citation>
    <scope>NUCLEOTIDE SEQUENCE [LARGE SCALE GENOMIC DNA]</scope>
    <source>
        <strain evidence="2">Gr01-1014_85</strain>
    </source>
</reference>
<dbReference type="AlphaFoldDB" id="A0A554JAY5"/>
<feature type="non-terminal residue" evidence="2">
    <location>
        <position position="172"/>
    </location>
</feature>
<feature type="region of interest" description="Disordered" evidence="1">
    <location>
        <begin position="54"/>
        <end position="136"/>
    </location>
</feature>
<feature type="region of interest" description="Disordered" evidence="1">
    <location>
        <begin position="153"/>
        <end position="172"/>
    </location>
</feature>
<gene>
    <name evidence="2" type="ORF">CEO22_470</name>
</gene>
<evidence type="ECO:0000313" key="3">
    <source>
        <dbReference type="Proteomes" id="UP000316253"/>
    </source>
</evidence>
<evidence type="ECO:0000313" key="2">
    <source>
        <dbReference type="EMBL" id="TSC65450.1"/>
    </source>
</evidence>
<name>A0A554JAY5_9BACT</name>
<protein>
    <submittedName>
        <fullName evidence="2">Uncharacterized protein</fullName>
    </submittedName>
</protein>
<evidence type="ECO:0000256" key="1">
    <source>
        <dbReference type="SAM" id="MobiDB-lite"/>
    </source>
</evidence>
<feature type="compositionally biased region" description="Low complexity" evidence="1">
    <location>
        <begin position="54"/>
        <end position="74"/>
    </location>
</feature>